<evidence type="ECO:0000313" key="3">
    <source>
        <dbReference type="EMBL" id="QKJ27378.1"/>
    </source>
</evidence>
<gene>
    <name evidence="3" type="primary">lolA</name>
    <name evidence="3" type="ORF">ACBT_1478</name>
    <name evidence="4" type="ORF">FE247_09070</name>
</gene>
<reference evidence="3 6" key="2">
    <citation type="submission" date="2020-05" db="EMBL/GenBank/DDBJ databases">
        <title>Complete genome sequencing of Campylobacter and Arcobacter type strains.</title>
        <authorList>
            <person name="Miller W.G."/>
            <person name="Yee E."/>
        </authorList>
    </citation>
    <scope>NUCLEOTIDE SEQUENCE [LARGE SCALE GENOMIC DNA]</scope>
    <source>
        <strain evidence="3 6">LMG 21996</strain>
    </source>
</reference>
<dbReference type="KEGG" id="acib:ACBT_1478"/>
<evidence type="ECO:0000256" key="2">
    <source>
        <dbReference type="SAM" id="SignalP"/>
    </source>
</evidence>
<keyword evidence="5" id="KW-1185">Reference proteome</keyword>
<name>A0A5J6RGH1_9BACT</name>
<dbReference type="OrthoDB" id="5339202at2"/>
<dbReference type="STRING" id="1442598.GCA_000522465_02141"/>
<evidence type="ECO:0000256" key="1">
    <source>
        <dbReference type="ARBA" id="ARBA00022729"/>
    </source>
</evidence>
<keyword evidence="3" id="KW-0449">Lipoprotein</keyword>
<dbReference type="AlphaFoldDB" id="A0A5J6RGH1"/>
<organism evidence="3 6">
    <name type="scientific">Aliarcobacter cibarius</name>
    <dbReference type="NCBI Taxonomy" id="255507"/>
    <lineage>
        <taxon>Bacteria</taxon>
        <taxon>Pseudomonadati</taxon>
        <taxon>Campylobacterota</taxon>
        <taxon>Epsilonproteobacteria</taxon>
        <taxon>Campylobacterales</taxon>
        <taxon>Arcobacteraceae</taxon>
        <taxon>Aliarcobacter</taxon>
    </lineage>
</organism>
<sequence>MFYRVFFVFSFLALALLNASDIKNLDSFFGNFKQTITSDSKSVIEYNGKVFIKKSGKILWQYETPIKKNVYIDNNMAIVDEPELEQAIFTKLDNEINIIKLLNEAKKIDNENYVSTINGIKYNIKASADKVSKITYKDELDNQVAINFLNIVQNGEISDEIFKFIIPSNYDVIRK</sequence>
<dbReference type="EMBL" id="VBUC01000025">
    <property type="protein sequence ID" value="TLS97058.1"/>
    <property type="molecule type" value="Genomic_DNA"/>
</dbReference>
<dbReference type="Proteomes" id="UP000305417">
    <property type="component" value="Unassembled WGS sequence"/>
</dbReference>
<feature type="chain" id="PRO_5044621604" evidence="2">
    <location>
        <begin position="20"/>
        <end position="175"/>
    </location>
</feature>
<proteinExistence type="predicted"/>
<feature type="signal peptide" evidence="2">
    <location>
        <begin position="1"/>
        <end position="19"/>
    </location>
</feature>
<dbReference type="PANTHER" id="PTHR35869:SF1">
    <property type="entry name" value="OUTER-MEMBRANE LIPOPROTEIN CARRIER PROTEIN"/>
    <property type="match status" value="1"/>
</dbReference>
<dbReference type="InterPro" id="IPR004564">
    <property type="entry name" value="OM_lipoprot_carrier_LolA-like"/>
</dbReference>
<keyword evidence="1 2" id="KW-0732">Signal</keyword>
<protein>
    <submittedName>
        <fullName evidence="4">Cell envelope biogenesis protein LolA</fullName>
    </submittedName>
    <submittedName>
        <fullName evidence="3">Periplasmic outer membrane-specific lipoprotein chaperone</fullName>
    </submittedName>
</protein>
<evidence type="ECO:0000313" key="6">
    <source>
        <dbReference type="Proteomes" id="UP000509513"/>
    </source>
</evidence>
<evidence type="ECO:0000313" key="5">
    <source>
        <dbReference type="Proteomes" id="UP000305417"/>
    </source>
</evidence>
<dbReference type="InterPro" id="IPR029046">
    <property type="entry name" value="LolA/LolB/LppX"/>
</dbReference>
<dbReference type="SUPFAM" id="SSF89392">
    <property type="entry name" value="Prokaryotic lipoproteins and lipoprotein localization factors"/>
    <property type="match status" value="1"/>
</dbReference>
<evidence type="ECO:0000313" key="4">
    <source>
        <dbReference type="EMBL" id="TLS97058.1"/>
    </source>
</evidence>
<dbReference type="CDD" id="cd16325">
    <property type="entry name" value="LolA"/>
    <property type="match status" value="1"/>
</dbReference>
<accession>A0A5J6RGH1</accession>
<dbReference type="Gene3D" id="2.50.20.10">
    <property type="entry name" value="Lipoprotein localisation LolA/LolB/LppX"/>
    <property type="match status" value="2"/>
</dbReference>
<reference evidence="4 5" key="1">
    <citation type="submission" date="2019-05" db="EMBL/GenBank/DDBJ databases">
        <title>Arcobacter cibarius and Arcobacter thereius providing challenges in identification an antibiotic susceptibility and Quinolone resistance.</title>
        <authorList>
            <person name="Busch A."/>
            <person name="Hanel I."/>
            <person name="Hotzel H."/>
            <person name="Tomaso H."/>
        </authorList>
    </citation>
    <scope>NUCLEOTIDE SEQUENCE [LARGE SCALE GENOMIC DNA]</scope>
    <source>
        <strain evidence="4 5">16CS0831-2</strain>
    </source>
</reference>
<dbReference type="Pfam" id="PF03548">
    <property type="entry name" value="LolA"/>
    <property type="match status" value="1"/>
</dbReference>
<dbReference type="Proteomes" id="UP000509513">
    <property type="component" value="Chromosome"/>
</dbReference>
<dbReference type="NCBIfam" id="NF000663">
    <property type="entry name" value="PRK00031.2-1"/>
    <property type="match status" value="1"/>
</dbReference>
<dbReference type="EMBL" id="CP054051">
    <property type="protein sequence ID" value="QKJ27378.1"/>
    <property type="molecule type" value="Genomic_DNA"/>
</dbReference>
<dbReference type="PANTHER" id="PTHR35869">
    <property type="entry name" value="OUTER-MEMBRANE LIPOPROTEIN CARRIER PROTEIN"/>
    <property type="match status" value="1"/>
</dbReference>
<dbReference type="RefSeq" id="WP_024776210.1">
    <property type="nucleotide sequence ID" value="NZ_CP043857.1"/>
</dbReference>